<dbReference type="AlphaFoldDB" id="A0A210QYG9"/>
<feature type="compositionally biased region" description="Polar residues" evidence="2">
    <location>
        <begin position="130"/>
        <end position="145"/>
    </location>
</feature>
<feature type="region of interest" description="Disordered" evidence="2">
    <location>
        <begin position="118"/>
        <end position="145"/>
    </location>
</feature>
<reference evidence="3 4" key="1">
    <citation type="journal article" date="2017" name="Nat. Ecol. Evol.">
        <title>Scallop genome provides insights into evolution of bilaterian karyotype and development.</title>
        <authorList>
            <person name="Wang S."/>
            <person name="Zhang J."/>
            <person name="Jiao W."/>
            <person name="Li J."/>
            <person name="Xun X."/>
            <person name="Sun Y."/>
            <person name="Guo X."/>
            <person name="Huan P."/>
            <person name="Dong B."/>
            <person name="Zhang L."/>
            <person name="Hu X."/>
            <person name="Sun X."/>
            <person name="Wang J."/>
            <person name="Zhao C."/>
            <person name="Wang Y."/>
            <person name="Wang D."/>
            <person name="Huang X."/>
            <person name="Wang R."/>
            <person name="Lv J."/>
            <person name="Li Y."/>
            <person name="Zhang Z."/>
            <person name="Liu B."/>
            <person name="Lu W."/>
            <person name="Hui Y."/>
            <person name="Liang J."/>
            <person name="Zhou Z."/>
            <person name="Hou R."/>
            <person name="Li X."/>
            <person name="Liu Y."/>
            <person name="Li H."/>
            <person name="Ning X."/>
            <person name="Lin Y."/>
            <person name="Zhao L."/>
            <person name="Xing Q."/>
            <person name="Dou J."/>
            <person name="Li Y."/>
            <person name="Mao J."/>
            <person name="Guo H."/>
            <person name="Dou H."/>
            <person name="Li T."/>
            <person name="Mu C."/>
            <person name="Jiang W."/>
            <person name="Fu Q."/>
            <person name="Fu X."/>
            <person name="Miao Y."/>
            <person name="Liu J."/>
            <person name="Yu Q."/>
            <person name="Li R."/>
            <person name="Liao H."/>
            <person name="Li X."/>
            <person name="Kong Y."/>
            <person name="Jiang Z."/>
            <person name="Chourrout D."/>
            <person name="Li R."/>
            <person name="Bao Z."/>
        </authorList>
    </citation>
    <scope>NUCLEOTIDE SEQUENCE [LARGE SCALE GENOMIC DNA]</scope>
    <source>
        <strain evidence="3 4">PY_sf001</strain>
    </source>
</reference>
<evidence type="ECO:0000313" key="4">
    <source>
        <dbReference type="Proteomes" id="UP000242188"/>
    </source>
</evidence>
<feature type="coiled-coil region" evidence="1">
    <location>
        <begin position="243"/>
        <end position="305"/>
    </location>
</feature>
<evidence type="ECO:0000256" key="1">
    <source>
        <dbReference type="SAM" id="Coils"/>
    </source>
</evidence>
<sequence>MSTSKENMQKLQEEFDLLEAKQQDVRGNFKRLEAAKKEKDAKQVMESLFDQLKEAIGMYDDVAKDMEEMYHDVRKNLGRREDGSVRKRPPLSPEEQEMTYELKAQLMKNVETQNQRLKSEISLHEKMSEAKSQSAQNKKTTEDASLSKTNSLRLMKMFEKKAKDSETKLKDMQSELSKSQQLAKKYQQLYEMEKRKMGGGMEGPSITPISMESDGRGTPKMPNQSSYSFMGTGQRVNDIIRKTEVLLEENDVLKREIHRLKQDNMTLIKKAKHAMTDKDGLLTRLETSEANRKQLYKRLDREKTQHTMLSRSLTRQASDWIVLKKQLAQFDEEYRWSQVGPVNPHGAEQRMHMHQGVKNVYTPKRMLPAESWGQANQTTLNSR</sequence>
<evidence type="ECO:0000313" key="3">
    <source>
        <dbReference type="EMBL" id="OWF53813.1"/>
    </source>
</evidence>
<proteinExistence type="predicted"/>
<gene>
    <name evidence="3" type="ORF">KP79_PYT00408</name>
</gene>
<keyword evidence="4" id="KW-1185">Reference proteome</keyword>
<feature type="region of interest" description="Disordered" evidence="2">
    <location>
        <begin position="75"/>
        <end position="96"/>
    </location>
</feature>
<accession>A0A210QYG9</accession>
<feature type="coiled-coil region" evidence="1">
    <location>
        <begin position="1"/>
        <end position="28"/>
    </location>
</feature>
<dbReference type="OrthoDB" id="9992186at2759"/>
<dbReference type="Proteomes" id="UP000242188">
    <property type="component" value="Unassembled WGS sequence"/>
</dbReference>
<feature type="coiled-coil region" evidence="1">
    <location>
        <begin position="155"/>
        <end position="189"/>
    </location>
</feature>
<evidence type="ECO:0000256" key="2">
    <source>
        <dbReference type="SAM" id="MobiDB-lite"/>
    </source>
</evidence>
<protein>
    <submittedName>
        <fullName evidence="3">Uncharacterized protein</fullName>
    </submittedName>
</protein>
<keyword evidence="1" id="KW-0175">Coiled coil</keyword>
<dbReference type="EMBL" id="NEDP02001209">
    <property type="protein sequence ID" value="OWF53813.1"/>
    <property type="molecule type" value="Genomic_DNA"/>
</dbReference>
<feature type="compositionally biased region" description="Basic and acidic residues" evidence="2">
    <location>
        <begin position="75"/>
        <end position="85"/>
    </location>
</feature>
<comment type="caution">
    <text evidence="3">The sequence shown here is derived from an EMBL/GenBank/DDBJ whole genome shotgun (WGS) entry which is preliminary data.</text>
</comment>
<organism evidence="3 4">
    <name type="scientific">Mizuhopecten yessoensis</name>
    <name type="common">Japanese scallop</name>
    <name type="synonym">Patinopecten yessoensis</name>
    <dbReference type="NCBI Taxonomy" id="6573"/>
    <lineage>
        <taxon>Eukaryota</taxon>
        <taxon>Metazoa</taxon>
        <taxon>Spiralia</taxon>
        <taxon>Lophotrochozoa</taxon>
        <taxon>Mollusca</taxon>
        <taxon>Bivalvia</taxon>
        <taxon>Autobranchia</taxon>
        <taxon>Pteriomorphia</taxon>
        <taxon>Pectinida</taxon>
        <taxon>Pectinoidea</taxon>
        <taxon>Pectinidae</taxon>
        <taxon>Mizuhopecten</taxon>
    </lineage>
</organism>
<name>A0A210QYG9_MIZYE</name>
<feature type="compositionally biased region" description="Basic and acidic residues" evidence="2">
    <location>
        <begin position="118"/>
        <end position="129"/>
    </location>
</feature>